<organism evidence="5 6">
    <name type="scientific">Thermoproteus tenax (strain ATCC 35583 / DSM 2078 / JCM 9277 / NBRC 100435 / Kra 1)</name>
    <dbReference type="NCBI Taxonomy" id="768679"/>
    <lineage>
        <taxon>Archaea</taxon>
        <taxon>Thermoproteota</taxon>
        <taxon>Thermoprotei</taxon>
        <taxon>Thermoproteales</taxon>
        <taxon>Thermoproteaceae</taxon>
        <taxon>Thermoproteus</taxon>
    </lineage>
</organism>
<evidence type="ECO:0000313" key="5">
    <source>
        <dbReference type="EMBL" id="CCC81653.1"/>
    </source>
</evidence>
<dbReference type="Gene3D" id="3.40.50.10310">
    <property type="entry name" value="Creatininase"/>
    <property type="match status" value="1"/>
</dbReference>
<evidence type="ECO:0000256" key="2">
    <source>
        <dbReference type="ARBA" id="ARBA00022723"/>
    </source>
</evidence>
<evidence type="ECO:0000313" key="6">
    <source>
        <dbReference type="Proteomes" id="UP000002654"/>
    </source>
</evidence>
<dbReference type="RefSeq" id="WP_014126908.1">
    <property type="nucleotide sequence ID" value="NC_016070.1"/>
</dbReference>
<dbReference type="KEGG" id="ttn:TTX_1008"/>
<dbReference type="PaxDb" id="768679-TTX_1008"/>
<dbReference type="InterPro" id="IPR024087">
    <property type="entry name" value="Creatininase-like_sf"/>
</dbReference>
<dbReference type="EMBL" id="FN869859">
    <property type="protein sequence ID" value="CCC81653.1"/>
    <property type="molecule type" value="Genomic_DNA"/>
</dbReference>
<dbReference type="GO" id="GO:0009231">
    <property type="term" value="P:riboflavin biosynthetic process"/>
    <property type="evidence" value="ECO:0007669"/>
    <property type="project" value="TreeGrafter"/>
</dbReference>
<dbReference type="STRING" id="768679.TTX_1008"/>
<dbReference type="GO" id="GO:0016811">
    <property type="term" value="F:hydrolase activity, acting on carbon-nitrogen (but not peptide) bonds, in linear amides"/>
    <property type="evidence" value="ECO:0007669"/>
    <property type="project" value="TreeGrafter"/>
</dbReference>
<dbReference type="Pfam" id="PF02633">
    <property type="entry name" value="Creatininase"/>
    <property type="match status" value="1"/>
</dbReference>
<evidence type="ECO:0000256" key="3">
    <source>
        <dbReference type="ARBA" id="ARBA00022801"/>
    </source>
</evidence>
<dbReference type="HOGENOM" id="CLU_055029_4_0_2"/>
<gene>
    <name evidence="5" type="ordered locus">TTX_1008</name>
</gene>
<dbReference type="eggNOG" id="arCOG04536">
    <property type="taxonomic scope" value="Archaea"/>
</dbReference>
<evidence type="ECO:0000256" key="1">
    <source>
        <dbReference type="ARBA" id="ARBA00001947"/>
    </source>
</evidence>
<dbReference type="PANTHER" id="PTHR35005:SF1">
    <property type="entry name" value="2-AMINO-5-FORMYLAMINO-6-RIBOSYLAMINOPYRIMIDIN-4(3H)-ONE 5'-MONOPHOSPHATE DEFORMYLASE"/>
    <property type="match status" value="1"/>
</dbReference>
<accession>G4RQ07</accession>
<dbReference type="GO" id="GO:0046872">
    <property type="term" value="F:metal ion binding"/>
    <property type="evidence" value="ECO:0007669"/>
    <property type="project" value="UniProtKB-KW"/>
</dbReference>
<dbReference type="InterPro" id="IPR003785">
    <property type="entry name" value="Creatininase/forma_Hydrolase"/>
</dbReference>
<keyword evidence="4" id="KW-0862">Zinc</keyword>
<keyword evidence="6" id="KW-1185">Reference proteome</keyword>
<dbReference type="GeneID" id="11261895"/>
<keyword evidence="2" id="KW-0479">Metal-binding</keyword>
<dbReference type="Proteomes" id="UP000002654">
    <property type="component" value="Chromosome"/>
</dbReference>
<dbReference type="OrthoDB" id="46121at2157"/>
<sequence length="228" mass="24910">MDCVIPMGSFEQHGPFLPPTVDTEIATHVAKRIGGSLGARVLEPVWYSCSHEHIDFPPTISVPCETFADYAKAVIKGALKWCERVLVVAGHGGIADIGNAVASQLNYELGPRVLWINIWSLAPVRDHAGSDEASIYLAIGGRMTAVPDKRICEGDVHLMRYLRTSWMSKSGIVGCIDPAEISEERGRSLLETIVYKALEKANTFLTATREIGGAQHNATQVDRVQRVD</sequence>
<reference evidence="5 6" key="1">
    <citation type="journal article" date="2011" name="PLoS ONE">
        <title>The complete genome sequence of Thermoproteus tenax: a physiologically versatile member of the Crenarchaeota.</title>
        <authorList>
            <person name="Siebers B."/>
            <person name="Zaparty M."/>
            <person name="Raddatz G."/>
            <person name="Tjaden B."/>
            <person name="Albers S.V."/>
            <person name="Bell S.D."/>
            <person name="Blombach F."/>
            <person name="Kletzin A."/>
            <person name="Kyrpides N."/>
            <person name="Lanz C."/>
            <person name="Plagens A."/>
            <person name="Rampp M."/>
            <person name="Rosinus A."/>
            <person name="von Jan M."/>
            <person name="Makarova K.S."/>
            <person name="Klenk H.P."/>
            <person name="Schuster S.C."/>
            <person name="Hensel R."/>
        </authorList>
    </citation>
    <scope>NUCLEOTIDE SEQUENCE [LARGE SCALE GENOMIC DNA]</scope>
    <source>
        <strain evidence="6">ATCC 35583 / DSM 2078 / JCM 9277 / NBRC 100435 / Kra 1</strain>
    </source>
</reference>
<dbReference type="PANTHER" id="PTHR35005">
    <property type="entry name" value="3-DEHYDRO-SCYLLO-INOSOSE HYDROLASE"/>
    <property type="match status" value="1"/>
</dbReference>
<proteinExistence type="predicted"/>
<dbReference type="SUPFAM" id="SSF102215">
    <property type="entry name" value="Creatininase"/>
    <property type="match status" value="1"/>
</dbReference>
<comment type="cofactor">
    <cofactor evidence="1">
        <name>Zn(2+)</name>
        <dbReference type="ChEBI" id="CHEBI:29105"/>
    </cofactor>
</comment>
<name>G4RQ07_THETK</name>
<evidence type="ECO:0000256" key="4">
    <source>
        <dbReference type="ARBA" id="ARBA00022833"/>
    </source>
</evidence>
<keyword evidence="3" id="KW-0378">Hydrolase</keyword>
<dbReference type="AlphaFoldDB" id="G4RQ07"/>
<protein>
    <submittedName>
        <fullName evidence="5">Amidase related protein</fullName>
    </submittedName>
</protein>
<dbReference type="PATRIC" id="fig|768679.9.peg.1018"/>